<dbReference type="PANTHER" id="PTHR42804">
    <property type="entry name" value="ALDEHYDE DEHYDROGENASE"/>
    <property type="match status" value="1"/>
</dbReference>
<dbReference type="RefSeq" id="WP_379730249.1">
    <property type="nucleotide sequence ID" value="NZ_JBHSBZ010000002.1"/>
</dbReference>
<dbReference type="EC" id="1.2.1.3" evidence="3"/>
<evidence type="ECO:0000256" key="1">
    <source>
        <dbReference type="ARBA" id="ARBA00009986"/>
    </source>
</evidence>
<organism evidence="8 9">
    <name type="scientific">Flavobacterium gossypii</name>
    <dbReference type="NCBI Taxonomy" id="1646119"/>
    <lineage>
        <taxon>Bacteria</taxon>
        <taxon>Pseudomonadati</taxon>
        <taxon>Bacteroidota</taxon>
        <taxon>Flavobacteriia</taxon>
        <taxon>Flavobacteriales</taxon>
        <taxon>Flavobacteriaceae</taxon>
        <taxon>Flavobacterium</taxon>
    </lineage>
</organism>
<name>A0ABR6DRN7_9FLAO</name>
<comment type="caution">
    <text evidence="8">The sequence shown here is derived from an EMBL/GenBank/DDBJ whole genome shotgun (WGS) entry which is preliminary data.</text>
</comment>
<dbReference type="InterPro" id="IPR016162">
    <property type="entry name" value="Ald_DH_N"/>
</dbReference>
<dbReference type="InterPro" id="IPR016160">
    <property type="entry name" value="Ald_DH_CS_CYS"/>
</dbReference>
<gene>
    <name evidence="8" type="ORF">GGR22_002532</name>
</gene>
<comment type="similarity">
    <text evidence="1 6">Belongs to the aldehyde dehydrogenase family.</text>
</comment>
<dbReference type="CDD" id="cd07138">
    <property type="entry name" value="ALDH_CddD_SSP0762"/>
    <property type="match status" value="1"/>
</dbReference>
<evidence type="ECO:0000313" key="8">
    <source>
        <dbReference type="EMBL" id="MBA9074365.1"/>
    </source>
</evidence>
<dbReference type="SUPFAM" id="SSF53720">
    <property type="entry name" value="ALDH-like"/>
    <property type="match status" value="1"/>
</dbReference>
<dbReference type="InterPro" id="IPR016161">
    <property type="entry name" value="Ald_DH/histidinol_DH"/>
</dbReference>
<feature type="active site" evidence="5">
    <location>
        <position position="262"/>
    </location>
</feature>
<evidence type="ECO:0000256" key="4">
    <source>
        <dbReference type="ARBA" id="ARBA00049194"/>
    </source>
</evidence>
<evidence type="ECO:0000256" key="6">
    <source>
        <dbReference type="RuleBase" id="RU003345"/>
    </source>
</evidence>
<dbReference type="EMBL" id="JACJIS010000002">
    <property type="protein sequence ID" value="MBA9074365.1"/>
    <property type="molecule type" value="Genomic_DNA"/>
</dbReference>
<keyword evidence="2 6" id="KW-0560">Oxidoreductase</keyword>
<protein>
    <recommendedName>
        <fullName evidence="3">aldehyde dehydrogenase (NAD(+))</fullName>
        <ecNumber evidence="3">1.2.1.3</ecNumber>
    </recommendedName>
</protein>
<dbReference type="InterPro" id="IPR016163">
    <property type="entry name" value="Ald_DH_C"/>
</dbReference>
<keyword evidence="9" id="KW-1185">Reference proteome</keyword>
<dbReference type="Gene3D" id="3.40.605.10">
    <property type="entry name" value="Aldehyde Dehydrogenase, Chain A, domain 1"/>
    <property type="match status" value="1"/>
</dbReference>
<evidence type="ECO:0000313" key="9">
    <source>
        <dbReference type="Proteomes" id="UP000555003"/>
    </source>
</evidence>
<dbReference type="Gene3D" id="3.40.309.10">
    <property type="entry name" value="Aldehyde Dehydrogenase, Chain A, domain 2"/>
    <property type="match status" value="1"/>
</dbReference>
<dbReference type="PROSITE" id="PS00070">
    <property type="entry name" value="ALDEHYDE_DEHYDR_CYS"/>
    <property type="match status" value="1"/>
</dbReference>
<dbReference type="Pfam" id="PF00171">
    <property type="entry name" value="Aldedh"/>
    <property type="match status" value="1"/>
</dbReference>
<reference evidence="8 9" key="1">
    <citation type="submission" date="2020-08" db="EMBL/GenBank/DDBJ databases">
        <title>Genomic Encyclopedia of Type Strains, Phase IV (KMG-IV): sequencing the most valuable type-strain genomes for metagenomic binning, comparative biology and taxonomic classification.</title>
        <authorList>
            <person name="Goeker M."/>
        </authorList>
    </citation>
    <scope>NUCLEOTIDE SEQUENCE [LARGE SCALE GENOMIC DNA]</scope>
    <source>
        <strain evidence="8 9">DSM 100397</strain>
    </source>
</reference>
<comment type="catalytic activity">
    <reaction evidence="4">
        <text>an aldehyde + NAD(+) + H2O = a carboxylate + NADH + 2 H(+)</text>
        <dbReference type="Rhea" id="RHEA:16185"/>
        <dbReference type="ChEBI" id="CHEBI:15377"/>
        <dbReference type="ChEBI" id="CHEBI:15378"/>
        <dbReference type="ChEBI" id="CHEBI:17478"/>
        <dbReference type="ChEBI" id="CHEBI:29067"/>
        <dbReference type="ChEBI" id="CHEBI:57540"/>
        <dbReference type="ChEBI" id="CHEBI:57945"/>
        <dbReference type="EC" id="1.2.1.3"/>
    </reaction>
</comment>
<evidence type="ECO:0000259" key="7">
    <source>
        <dbReference type="Pfam" id="PF00171"/>
    </source>
</evidence>
<dbReference type="InterPro" id="IPR029510">
    <property type="entry name" value="Ald_DH_CS_GLU"/>
</dbReference>
<dbReference type="InterPro" id="IPR015590">
    <property type="entry name" value="Aldehyde_DH_dom"/>
</dbReference>
<feature type="domain" description="Aldehyde dehydrogenase" evidence="7">
    <location>
        <begin position="31"/>
        <end position="486"/>
    </location>
</feature>
<evidence type="ECO:0000256" key="3">
    <source>
        <dbReference type="ARBA" id="ARBA00024226"/>
    </source>
</evidence>
<dbReference type="Proteomes" id="UP000555003">
    <property type="component" value="Unassembled WGS sequence"/>
</dbReference>
<proteinExistence type="inferred from homology"/>
<accession>A0ABR6DRN7</accession>
<evidence type="ECO:0000256" key="5">
    <source>
        <dbReference type="PROSITE-ProRule" id="PRU10007"/>
    </source>
</evidence>
<sequence length="489" mass="52621">MAIAELCGINNQTHNFNTMKTIDSIYINGEFVKPQGNQVFDLISPTTNKQIGQVVLGNEHDARTAIAAAKEAFKTFSQTTKAERIEYLKRMHKAVSRRKDELVDVMVEEYGGTLQFCRMSMEFTLSGFTAAIATLEKFDFTKKMGFSEVQLTPLGVVGIIIPWNASNGFIAGKLATAVAAGCTAVIKPSEMSAMQTQIMAECLHEAGLPAGVFNIVNGLGETVGAEISTHPDVAKISFTGSSTVGKIIAREASATLKRYTLELGGKSPNILLEDADFSKAIPTAIAAAFMNSGQACVAATRLLVPESRLEEAKELIQTMLPLFPVGDPKEETTAIGPMVSQKQYERVQGYIKLGIEEGASVLTGGLGHPEGLENGNFVKPTVFYNVDNKMRIAQEEIFGPVLSIITYKDEAEAVEIANDTIYGLQAYVSSVDTERARGVASQINAGRVLVNGLNHDPEAPFGGFKQSGIGREFGIYGLEAYLEPKALIG</sequence>
<dbReference type="GO" id="GO:0004029">
    <property type="term" value="F:aldehyde dehydrogenase (NAD+) activity"/>
    <property type="evidence" value="ECO:0007669"/>
    <property type="project" value="UniProtKB-EC"/>
</dbReference>
<dbReference type="PANTHER" id="PTHR42804:SF1">
    <property type="entry name" value="ALDEHYDE DEHYDROGENASE-RELATED"/>
    <property type="match status" value="1"/>
</dbReference>
<evidence type="ECO:0000256" key="2">
    <source>
        <dbReference type="ARBA" id="ARBA00023002"/>
    </source>
</evidence>
<dbReference type="PROSITE" id="PS00687">
    <property type="entry name" value="ALDEHYDE_DEHYDR_GLU"/>
    <property type="match status" value="1"/>
</dbReference>